<dbReference type="EMBL" id="NXIF01000010">
    <property type="protein sequence ID" value="PKI81695.1"/>
    <property type="molecule type" value="Genomic_DNA"/>
</dbReference>
<dbReference type="InterPro" id="IPR051010">
    <property type="entry name" value="BCAA_transport"/>
</dbReference>
<proteinExistence type="inferred from homology"/>
<organism evidence="4 5">
    <name type="scientific">Malaciobacter halophilus</name>
    <dbReference type="NCBI Taxonomy" id="197482"/>
    <lineage>
        <taxon>Bacteria</taxon>
        <taxon>Pseudomonadati</taxon>
        <taxon>Campylobacterota</taxon>
        <taxon>Epsilonproteobacteria</taxon>
        <taxon>Campylobacterales</taxon>
        <taxon>Arcobacteraceae</taxon>
        <taxon>Malaciobacter</taxon>
    </lineage>
</organism>
<dbReference type="SUPFAM" id="SSF53822">
    <property type="entry name" value="Periplasmic binding protein-like I"/>
    <property type="match status" value="1"/>
</dbReference>
<comment type="caution">
    <text evidence="4">The sequence shown here is derived from an EMBL/GenBank/DDBJ whole genome shotgun (WGS) entry which is preliminary data.</text>
</comment>
<dbReference type="AlphaFoldDB" id="A0A2N1J554"/>
<dbReference type="Pfam" id="PF13458">
    <property type="entry name" value="Peripla_BP_6"/>
    <property type="match status" value="1"/>
</dbReference>
<evidence type="ECO:0000313" key="5">
    <source>
        <dbReference type="Proteomes" id="UP000233248"/>
    </source>
</evidence>
<name>A0A2N1J554_9BACT</name>
<evidence type="ECO:0000259" key="3">
    <source>
        <dbReference type="Pfam" id="PF13458"/>
    </source>
</evidence>
<keyword evidence="2" id="KW-0732">Signal</keyword>
<dbReference type="PANTHER" id="PTHR30483">
    <property type="entry name" value="LEUCINE-SPECIFIC-BINDING PROTEIN"/>
    <property type="match status" value="1"/>
</dbReference>
<dbReference type="PANTHER" id="PTHR30483:SF6">
    <property type="entry name" value="PERIPLASMIC BINDING PROTEIN OF ABC TRANSPORTER FOR NATURAL AMINO ACIDS"/>
    <property type="match status" value="1"/>
</dbReference>
<dbReference type="Proteomes" id="UP000233248">
    <property type="component" value="Unassembled WGS sequence"/>
</dbReference>
<evidence type="ECO:0000256" key="2">
    <source>
        <dbReference type="ARBA" id="ARBA00022729"/>
    </source>
</evidence>
<keyword evidence="5" id="KW-1185">Reference proteome</keyword>
<dbReference type="InterPro" id="IPR028081">
    <property type="entry name" value="Leu-bd"/>
</dbReference>
<comment type="similarity">
    <text evidence="1">Belongs to the leucine-binding protein family.</text>
</comment>
<dbReference type="RefSeq" id="WP_101183773.1">
    <property type="nucleotide sequence ID" value="NZ_CP031218.1"/>
</dbReference>
<accession>A0A2N1J554</accession>
<feature type="domain" description="Leucine-binding protein" evidence="3">
    <location>
        <begin position="21"/>
        <end position="353"/>
    </location>
</feature>
<protein>
    <recommendedName>
        <fullName evidence="3">Leucine-binding protein domain-containing protein</fullName>
    </recommendedName>
</protein>
<evidence type="ECO:0000256" key="1">
    <source>
        <dbReference type="ARBA" id="ARBA00010062"/>
    </source>
</evidence>
<dbReference type="InterPro" id="IPR028082">
    <property type="entry name" value="Peripla_BP_I"/>
</dbReference>
<gene>
    <name evidence="4" type="ORF">CP960_03095</name>
</gene>
<dbReference type="Gene3D" id="3.40.50.2300">
    <property type="match status" value="2"/>
</dbReference>
<sequence>MCVAVIFTILFFKSNSNKENINIGFISGLSGKYSSLGNSVLSGFKLAFEEIDYKIDNKSINIITKDDGQNRIKAREAITQLLDKNIKIIVGNTTSSMTKVSINEVKDKDDVLLISATASSQEFAYKDDNFLRTQVSINTQKILKLANYLIHMKKDRMSIYFDSKNSSYVKGVIRNIQNSYEKKQAQIVSLLDISSGFKNILNDVKQNNPNVIFIIANALDTAKLAQYLRLNNIDSQLASAAWAKELKLITEGGKAVEGMLFSTGYDDNSNDKSYKNFIKNYESLYGHVPSVFAAQAYETAKILIEALKNNSSAKDIKKYILSKKSFKGLQGKIVFDKYGDVKRDYFIVTIKNGKYKKIEL</sequence>
<evidence type="ECO:0000313" key="4">
    <source>
        <dbReference type="EMBL" id="PKI81695.1"/>
    </source>
</evidence>
<dbReference type="OrthoDB" id="9783240at2"/>
<reference evidence="4 5" key="1">
    <citation type="submission" date="2017-09" db="EMBL/GenBank/DDBJ databases">
        <title>Genomics of the genus Arcobacter.</title>
        <authorList>
            <person name="Perez-Cataluna A."/>
            <person name="Figueras M.J."/>
            <person name="Salas-Masso N."/>
        </authorList>
    </citation>
    <scope>NUCLEOTIDE SEQUENCE [LARGE SCALE GENOMIC DNA]</scope>
    <source>
        <strain evidence="4 5">DSM 18005</strain>
    </source>
</reference>